<dbReference type="Proteomes" id="UP000192596">
    <property type="component" value="Unassembled WGS sequence"/>
</dbReference>
<evidence type="ECO:0000256" key="7">
    <source>
        <dbReference type="ARBA" id="ARBA00023274"/>
    </source>
</evidence>
<keyword evidence="4" id="KW-0805">Transcription regulation</keyword>
<evidence type="ECO:0000256" key="9">
    <source>
        <dbReference type="SAM" id="Coils"/>
    </source>
</evidence>
<dbReference type="Pfam" id="PF12829">
    <property type="entry name" value="Mhr1"/>
    <property type="match status" value="1"/>
</dbReference>
<comment type="similarity">
    <text evidence="2">Belongs to the mitochondrion-specific ribosomal protein mL67 family.</text>
</comment>
<evidence type="ECO:0000256" key="5">
    <source>
        <dbReference type="ARBA" id="ARBA00023128"/>
    </source>
</evidence>
<evidence type="ECO:0000256" key="3">
    <source>
        <dbReference type="ARBA" id="ARBA00022980"/>
    </source>
</evidence>
<evidence type="ECO:0000256" key="4">
    <source>
        <dbReference type="ARBA" id="ARBA00023015"/>
    </source>
</evidence>
<dbReference type="OrthoDB" id="5333655at2759"/>
<evidence type="ECO:0000256" key="2">
    <source>
        <dbReference type="ARBA" id="ARBA00010741"/>
    </source>
</evidence>
<keyword evidence="12" id="KW-1185">Reference proteome</keyword>
<gene>
    <name evidence="11" type="ORF">B0A48_01048</name>
</gene>
<dbReference type="PANTHER" id="PTHR28184">
    <property type="entry name" value="MITOCHONDRIAL HOMOLOGOUS RECOMBINATION PROTEIN 1"/>
    <property type="match status" value="1"/>
</dbReference>
<dbReference type="STRING" id="1507870.A0A1V8TSK3"/>
<feature type="region of interest" description="Disordered" evidence="10">
    <location>
        <begin position="442"/>
        <end position="499"/>
    </location>
</feature>
<evidence type="ECO:0000256" key="6">
    <source>
        <dbReference type="ARBA" id="ARBA00023163"/>
    </source>
</evidence>
<dbReference type="GO" id="GO:0003735">
    <property type="term" value="F:structural constituent of ribosome"/>
    <property type="evidence" value="ECO:0007669"/>
    <property type="project" value="TreeGrafter"/>
</dbReference>
<dbReference type="GO" id="GO:0000150">
    <property type="term" value="F:DNA strand exchange activity"/>
    <property type="evidence" value="ECO:0007669"/>
    <property type="project" value="InterPro"/>
</dbReference>
<feature type="compositionally biased region" description="Low complexity" evidence="10">
    <location>
        <begin position="450"/>
        <end position="459"/>
    </location>
</feature>
<evidence type="ECO:0000256" key="1">
    <source>
        <dbReference type="ARBA" id="ARBA00004173"/>
    </source>
</evidence>
<evidence type="ECO:0000256" key="10">
    <source>
        <dbReference type="SAM" id="MobiDB-lite"/>
    </source>
</evidence>
<evidence type="ECO:0000313" key="11">
    <source>
        <dbReference type="EMBL" id="OQO14172.1"/>
    </source>
</evidence>
<dbReference type="InterPro" id="IPR024629">
    <property type="entry name" value="Ribosomal_mL67"/>
</dbReference>
<sequence>MPVQLKPPTRNIYAYCNIQTQQVIYSLQPSLHNASVRRQLPDTGANTSFVKLRKDLWHPLWTLAIPESDYADAQGLHTFKKLREWRKLHEISWEPPADLARPYTKREIEAMAKKLEDRGGSKKENVYDIIRREKRKMRVNTVLNQRANSVADLAAVLVEQEAMGHDTAEQNETGTAAKLDAERGNMLKLAAEAQAGGLEKLDTRIAALEELKAKADRLGEVGTSRTRISKQLHDANIKRMKMQTSVDAVARAKEMLAQPQLDRLAALKARIEAAEERIQAYEELPDLARLASESAEVEGSQAHLQVRADELKKLLKKKGTTNSQELDLELETLRTRQKELRKARWTLETIAKIEQGALNDLQKEIQEIEVLESEIKDANGREAGNLLRREALRTAGYDPDRGDTLRLQRAELEAVEQEYALLSNASIELAAAKAELEIAQAEGATEGTPSSESAASSSEEAARPAKPETDEAQIRELLPGFPAPKSDSPNLPKRGRLRTMIDRQKRPVFSTEGITIKWSNVLDAELAEQWPGNVEHAPMGIVRHTAPPADKAAVLDMATRSARIVERATERKERGRAGREREEKVKLVVLEKVREAMEARKLKLEAREMSRTGPMNASTPAIKEDMASM</sequence>
<feature type="coiled-coil region" evidence="9">
    <location>
        <begin position="323"/>
        <end position="381"/>
    </location>
</feature>
<name>A0A1V8TSK3_9PEZI</name>
<keyword evidence="6" id="KW-0804">Transcription</keyword>
<organism evidence="11 12">
    <name type="scientific">Cryoendolithus antarcticus</name>
    <dbReference type="NCBI Taxonomy" id="1507870"/>
    <lineage>
        <taxon>Eukaryota</taxon>
        <taxon>Fungi</taxon>
        <taxon>Dikarya</taxon>
        <taxon>Ascomycota</taxon>
        <taxon>Pezizomycotina</taxon>
        <taxon>Dothideomycetes</taxon>
        <taxon>Dothideomycetidae</taxon>
        <taxon>Cladosporiales</taxon>
        <taxon>Cladosporiaceae</taxon>
        <taxon>Cryoendolithus</taxon>
    </lineage>
</organism>
<dbReference type="PANTHER" id="PTHR28184:SF1">
    <property type="entry name" value="LARGE RIBOSOMAL SUBUNIT PROTEIN ML67"/>
    <property type="match status" value="1"/>
</dbReference>
<keyword evidence="3" id="KW-0689">Ribosomal protein</keyword>
<dbReference type="InParanoid" id="A0A1V8TSK3"/>
<comment type="subcellular location">
    <subcellularLocation>
        <location evidence="1">Mitochondrion</location>
    </subcellularLocation>
</comment>
<keyword evidence="7" id="KW-0687">Ribonucleoprotein</keyword>
<protein>
    <recommendedName>
        <fullName evidence="8">Large ribosomal subunit protein mL67</fullName>
    </recommendedName>
</protein>
<dbReference type="GO" id="GO:1990904">
    <property type="term" value="C:ribonucleoprotein complex"/>
    <property type="evidence" value="ECO:0007669"/>
    <property type="project" value="UniProtKB-KW"/>
</dbReference>
<dbReference type="EMBL" id="NAJO01000002">
    <property type="protein sequence ID" value="OQO14172.1"/>
    <property type="molecule type" value="Genomic_DNA"/>
</dbReference>
<feature type="region of interest" description="Disordered" evidence="10">
    <location>
        <begin position="610"/>
        <end position="629"/>
    </location>
</feature>
<accession>A0A1V8TSK3</accession>
<dbReference type="GO" id="GO:0005840">
    <property type="term" value="C:ribosome"/>
    <property type="evidence" value="ECO:0007669"/>
    <property type="project" value="UniProtKB-KW"/>
</dbReference>
<feature type="compositionally biased region" description="Basic and acidic residues" evidence="10">
    <location>
        <begin position="460"/>
        <end position="474"/>
    </location>
</feature>
<proteinExistence type="inferred from homology"/>
<comment type="caution">
    <text evidence="11">The sequence shown here is derived from an EMBL/GenBank/DDBJ whole genome shotgun (WGS) entry which is preliminary data.</text>
</comment>
<dbReference type="GO" id="GO:0005739">
    <property type="term" value="C:mitochondrion"/>
    <property type="evidence" value="ECO:0007669"/>
    <property type="project" value="UniProtKB-SubCell"/>
</dbReference>
<reference evidence="12" key="1">
    <citation type="submission" date="2017-03" db="EMBL/GenBank/DDBJ databases">
        <title>Genomes of endolithic fungi from Antarctica.</title>
        <authorList>
            <person name="Coleine C."/>
            <person name="Masonjones S."/>
            <person name="Stajich J.E."/>
        </authorList>
    </citation>
    <scope>NUCLEOTIDE SEQUENCE [LARGE SCALE GENOMIC DNA]</scope>
    <source>
        <strain evidence="12">CCFEE 5527</strain>
    </source>
</reference>
<keyword evidence="9" id="KW-0175">Coiled coil</keyword>
<keyword evidence="5" id="KW-0496">Mitochondrion</keyword>
<evidence type="ECO:0000256" key="8">
    <source>
        <dbReference type="ARBA" id="ARBA00035185"/>
    </source>
</evidence>
<evidence type="ECO:0000313" key="12">
    <source>
        <dbReference type="Proteomes" id="UP000192596"/>
    </source>
</evidence>
<dbReference type="GO" id="GO:0003697">
    <property type="term" value="F:single-stranded DNA binding"/>
    <property type="evidence" value="ECO:0007669"/>
    <property type="project" value="InterPro"/>
</dbReference>
<dbReference type="AlphaFoldDB" id="A0A1V8TSK3"/>